<keyword evidence="6" id="KW-1185">Reference proteome</keyword>
<sequence>MDLADDRRSTGVREEEVRSKVKAIHHIDVRKENIFLEPSCNPLLHDVITTCFCCESASQSIKNVANLLKSGGYLCMFGVLEQNSYRVRNFQFPSVNVKTEDIQSTITEIGFEILELKTLFNDEEFTSNTLTDSKNIYALFAKKL</sequence>
<dbReference type="GO" id="GO:0032259">
    <property type="term" value="P:methylation"/>
    <property type="evidence" value="ECO:0007669"/>
    <property type="project" value="UniProtKB-KW"/>
</dbReference>
<dbReference type="PANTHER" id="PTHR10867:SF17">
    <property type="entry name" value="NICOTINAMIDE N-METHYLTRANSFERASE"/>
    <property type="match status" value="1"/>
</dbReference>
<dbReference type="Pfam" id="PF01234">
    <property type="entry name" value="NNMT_PNMT_TEMT"/>
    <property type="match status" value="1"/>
</dbReference>
<protein>
    <submittedName>
        <fullName evidence="5">Uncharacterized protein</fullName>
    </submittedName>
</protein>
<evidence type="ECO:0000256" key="1">
    <source>
        <dbReference type="ARBA" id="ARBA00007996"/>
    </source>
</evidence>
<comment type="caution">
    <text evidence="5">The sequence shown here is derived from an EMBL/GenBank/DDBJ whole genome shotgun (WGS) entry which is preliminary data.</text>
</comment>
<dbReference type="Gene3D" id="3.40.50.150">
    <property type="entry name" value="Vaccinia Virus protein VP39"/>
    <property type="match status" value="1"/>
</dbReference>
<accession>A0AA89C835</accession>
<dbReference type="GO" id="GO:0008170">
    <property type="term" value="F:N-methyltransferase activity"/>
    <property type="evidence" value="ECO:0007669"/>
    <property type="project" value="TreeGrafter"/>
</dbReference>
<dbReference type="PROSITE" id="PS51681">
    <property type="entry name" value="SAM_MT_NNMT_PNMT_TEMT"/>
    <property type="match status" value="1"/>
</dbReference>
<keyword evidence="2" id="KW-0489">Methyltransferase</keyword>
<keyword evidence="3" id="KW-0808">Transferase</keyword>
<dbReference type="GO" id="GO:0005829">
    <property type="term" value="C:cytosol"/>
    <property type="evidence" value="ECO:0007669"/>
    <property type="project" value="TreeGrafter"/>
</dbReference>
<dbReference type="Proteomes" id="UP001186944">
    <property type="component" value="Unassembled WGS sequence"/>
</dbReference>
<dbReference type="SUPFAM" id="SSF53335">
    <property type="entry name" value="S-adenosyl-L-methionine-dependent methyltransferases"/>
    <property type="match status" value="1"/>
</dbReference>
<dbReference type="PANTHER" id="PTHR10867">
    <property type="entry name" value="NNMT/PNMT/TEMT FAMILY MEMBER"/>
    <property type="match status" value="1"/>
</dbReference>
<dbReference type="EMBL" id="VSWD01000005">
    <property type="protein sequence ID" value="KAK3103383.1"/>
    <property type="molecule type" value="Genomic_DNA"/>
</dbReference>
<gene>
    <name evidence="5" type="ORF">FSP39_018850</name>
</gene>
<comment type="similarity">
    <text evidence="1">Belongs to the class I-like SAM-binding methyltransferase superfamily. NNMT/PNMT/TEMT family.</text>
</comment>
<dbReference type="InterPro" id="IPR029063">
    <property type="entry name" value="SAM-dependent_MTases_sf"/>
</dbReference>
<reference evidence="5" key="1">
    <citation type="submission" date="2019-08" db="EMBL/GenBank/DDBJ databases">
        <title>The improved chromosome-level genome for the pearl oyster Pinctada fucata martensii using PacBio sequencing and Hi-C.</title>
        <authorList>
            <person name="Zheng Z."/>
        </authorList>
    </citation>
    <scope>NUCLEOTIDE SEQUENCE</scope>
    <source>
        <strain evidence="5">ZZ-2019</strain>
        <tissue evidence="5">Adductor muscle</tissue>
    </source>
</reference>
<keyword evidence="4" id="KW-0949">S-adenosyl-L-methionine</keyword>
<evidence type="ECO:0000256" key="3">
    <source>
        <dbReference type="ARBA" id="ARBA00022679"/>
    </source>
</evidence>
<dbReference type="InterPro" id="IPR000940">
    <property type="entry name" value="NNMT_TEMT_trans"/>
</dbReference>
<evidence type="ECO:0000313" key="5">
    <source>
        <dbReference type="EMBL" id="KAK3103383.1"/>
    </source>
</evidence>
<dbReference type="AlphaFoldDB" id="A0AA89C835"/>
<name>A0AA89C835_PINIB</name>
<proteinExistence type="inferred from homology"/>
<evidence type="ECO:0000313" key="6">
    <source>
        <dbReference type="Proteomes" id="UP001186944"/>
    </source>
</evidence>
<evidence type="ECO:0000256" key="4">
    <source>
        <dbReference type="ARBA" id="ARBA00022691"/>
    </source>
</evidence>
<evidence type="ECO:0000256" key="2">
    <source>
        <dbReference type="ARBA" id="ARBA00022603"/>
    </source>
</evidence>
<organism evidence="5 6">
    <name type="scientific">Pinctada imbricata</name>
    <name type="common">Atlantic pearl-oyster</name>
    <name type="synonym">Pinctada martensii</name>
    <dbReference type="NCBI Taxonomy" id="66713"/>
    <lineage>
        <taxon>Eukaryota</taxon>
        <taxon>Metazoa</taxon>
        <taxon>Spiralia</taxon>
        <taxon>Lophotrochozoa</taxon>
        <taxon>Mollusca</taxon>
        <taxon>Bivalvia</taxon>
        <taxon>Autobranchia</taxon>
        <taxon>Pteriomorphia</taxon>
        <taxon>Pterioida</taxon>
        <taxon>Pterioidea</taxon>
        <taxon>Pteriidae</taxon>
        <taxon>Pinctada</taxon>
    </lineage>
</organism>